<evidence type="ECO:0000256" key="6">
    <source>
        <dbReference type="SAM" id="MobiDB-lite"/>
    </source>
</evidence>
<dbReference type="PROSITE" id="PS01022">
    <property type="entry name" value="PTR2_1"/>
    <property type="match status" value="1"/>
</dbReference>
<dbReference type="GO" id="GO:0022857">
    <property type="term" value="F:transmembrane transporter activity"/>
    <property type="evidence" value="ECO:0007669"/>
    <property type="project" value="InterPro"/>
</dbReference>
<feature type="region of interest" description="Disordered" evidence="6">
    <location>
        <begin position="641"/>
        <end position="680"/>
    </location>
</feature>
<evidence type="ECO:0000256" key="2">
    <source>
        <dbReference type="ARBA" id="ARBA00005982"/>
    </source>
</evidence>
<comment type="similarity">
    <text evidence="2">Belongs to the major facilitator superfamily. Proton-dependent oligopeptide transporter (POT/PTR) (TC 2.A.17) family.</text>
</comment>
<protein>
    <submittedName>
        <fullName evidence="8">Uncharacterized protein</fullName>
    </submittedName>
</protein>
<keyword evidence="3 7" id="KW-0812">Transmembrane</keyword>
<feature type="transmembrane region" description="Helical" evidence="7">
    <location>
        <begin position="482"/>
        <end position="501"/>
    </location>
</feature>
<dbReference type="InterPro" id="IPR036259">
    <property type="entry name" value="MFS_trans_sf"/>
</dbReference>
<feature type="transmembrane region" description="Helical" evidence="7">
    <location>
        <begin position="157"/>
        <end position="177"/>
    </location>
</feature>
<dbReference type="SUPFAM" id="SSF103473">
    <property type="entry name" value="MFS general substrate transporter"/>
    <property type="match status" value="1"/>
</dbReference>
<evidence type="ECO:0000256" key="5">
    <source>
        <dbReference type="ARBA" id="ARBA00023136"/>
    </source>
</evidence>
<keyword evidence="4 7" id="KW-1133">Transmembrane helix</keyword>
<dbReference type="Gene3D" id="1.20.1250.20">
    <property type="entry name" value="MFS general substrate transporter like domains"/>
    <property type="match status" value="1"/>
</dbReference>
<keyword evidence="5 7" id="KW-0472">Membrane</keyword>
<feature type="compositionally biased region" description="Pro residues" evidence="6">
    <location>
        <begin position="666"/>
        <end position="675"/>
    </location>
</feature>
<sequence length="941" mass="103264">MEPAEGEQTSSLEEDLLLPENVNNGPYTGDGSVDMQGNPILKDGTGNWRACPFILANECCERLAYYGISTNLVTYLKNKLHEANVSAARKVTTWQGTCYITPLIGAILADAYWGRYRTIAVFSTIYFIGLATLTLSATVPAFKPPPCVGSVCPKASAVQYSILFIGLYSIALGTGGIKPCVSSFGADQFDDTDEDERKKKQSYFDWFYFSISIGALISSSFLVWVQDKCGWGWGFGIPTLFLGLAICSFSLGTSLYRFQKPGGNPLSRMCQVIVASFRKRKVDVPDDSSLLHEVPGDAPAIEGSRKLKHTEDLKFLDKAATTTDLDGENGNSINPWRLCTVTQVEELKILTRMFPVWATTIVFSAVVAQMYTLFVVQGMVMDTSIGSFVIPPASMSTFDVISVIVWVLLYDNIVVPVARRFTGEERGFSYLQRMGIGLFISILAMVAAALVEIKRLDIAQAEGLVHEKVAIPLSIMWQTPQYSLIGAAEVFTYVGSLAFFYDQAPDTMRSLCSALSLLTIGLGSYLSSLIVTAVTSLTTWGGNAGWIPDNLNEGHLDYYFWLLAGLSCLNLLIYAACAKRGNISTTATRYPICWGCLNHLAKSPHPRHGDSLPSTPRLCRCRCCEYLRTLGSLVRHGPPLPTLRIPSSPSRSAPPFSSQPLSKPLGHPPPPPPPQGFLYHQRGFATTPAAGPAPAASDQSVAVANSAVYTRNATPAAVMTFAAATQSRPFACGPVDRPIRNVRPRLPPSTSQPVTPIVVPRPVVTAAGAPRSAPVTTQLKAATLSSLSSTPEHNNCKERDKNREDDVVVIHDRKVRVLDGCSPSLYSLCRSWMRNGQPHEIQLNFANTEKLIPIPLPLSMFDAQVMKQHEDVTKTEDANNEEPVGCVEELSAHDLLEIHINRAKRVRARLQKERLRRIERCKQRLAFLLLPPMEFERNETN</sequence>
<feature type="transmembrane region" description="Helical" evidence="7">
    <location>
        <begin position="206"/>
        <end position="225"/>
    </location>
</feature>
<comment type="caution">
    <text evidence="8">The sequence shown here is derived from an EMBL/GenBank/DDBJ whole genome shotgun (WGS) entry which is preliminary data.</text>
</comment>
<accession>A0A4V4H3R1</accession>
<evidence type="ECO:0000256" key="3">
    <source>
        <dbReference type="ARBA" id="ARBA00022692"/>
    </source>
</evidence>
<feature type="transmembrane region" description="Helical" evidence="7">
    <location>
        <begin position="231"/>
        <end position="251"/>
    </location>
</feature>
<comment type="subcellular location">
    <subcellularLocation>
        <location evidence="1">Membrane</location>
        <topology evidence="1">Multi-pass membrane protein</topology>
    </subcellularLocation>
</comment>
<evidence type="ECO:0000256" key="7">
    <source>
        <dbReference type="SAM" id="Phobius"/>
    </source>
</evidence>
<dbReference type="AlphaFoldDB" id="A0A4V4H3R1"/>
<evidence type="ECO:0000313" key="8">
    <source>
        <dbReference type="EMBL" id="THU49236.1"/>
    </source>
</evidence>
<dbReference type="PANTHER" id="PTHR11654">
    <property type="entry name" value="OLIGOPEPTIDE TRANSPORTER-RELATED"/>
    <property type="match status" value="1"/>
</dbReference>
<dbReference type="InterPro" id="IPR000109">
    <property type="entry name" value="POT_fam"/>
</dbReference>
<name>A0A4V4H3R1_MUSBA</name>
<feature type="transmembrane region" description="Helical" evidence="7">
    <location>
        <begin position="558"/>
        <end position="577"/>
    </location>
</feature>
<feature type="transmembrane region" description="Helical" evidence="7">
    <location>
        <begin position="430"/>
        <end position="451"/>
    </location>
</feature>
<organism evidence="8 9">
    <name type="scientific">Musa balbisiana</name>
    <name type="common">Banana</name>
    <dbReference type="NCBI Taxonomy" id="52838"/>
    <lineage>
        <taxon>Eukaryota</taxon>
        <taxon>Viridiplantae</taxon>
        <taxon>Streptophyta</taxon>
        <taxon>Embryophyta</taxon>
        <taxon>Tracheophyta</taxon>
        <taxon>Spermatophyta</taxon>
        <taxon>Magnoliopsida</taxon>
        <taxon>Liliopsida</taxon>
        <taxon>Zingiberales</taxon>
        <taxon>Musaceae</taxon>
        <taxon>Musa</taxon>
    </lineage>
</organism>
<dbReference type="GO" id="GO:0006857">
    <property type="term" value="P:oligopeptide transport"/>
    <property type="evidence" value="ECO:0007669"/>
    <property type="project" value="InterPro"/>
</dbReference>
<feature type="transmembrane region" description="Helical" evidence="7">
    <location>
        <begin position="119"/>
        <end position="137"/>
    </location>
</feature>
<evidence type="ECO:0000256" key="4">
    <source>
        <dbReference type="ARBA" id="ARBA00022989"/>
    </source>
</evidence>
<dbReference type="EMBL" id="PYDT01000009">
    <property type="protein sequence ID" value="THU49236.1"/>
    <property type="molecule type" value="Genomic_DNA"/>
</dbReference>
<dbReference type="Proteomes" id="UP000317650">
    <property type="component" value="Chromosome 6"/>
</dbReference>
<gene>
    <name evidence="8" type="ORF">C4D60_Mb06t07420</name>
</gene>
<dbReference type="InterPro" id="IPR018456">
    <property type="entry name" value="PTR2_symporter_CS"/>
</dbReference>
<feature type="compositionally biased region" description="Low complexity" evidence="6">
    <location>
        <begin position="646"/>
        <end position="660"/>
    </location>
</feature>
<feature type="transmembrane region" description="Helical" evidence="7">
    <location>
        <begin position="513"/>
        <end position="538"/>
    </location>
</feature>
<dbReference type="GO" id="GO:0016020">
    <property type="term" value="C:membrane"/>
    <property type="evidence" value="ECO:0007669"/>
    <property type="project" value="UniProtKB-SubCell"/>
</dbReference>
<evidence type="ECO:0000313" key="9">
    <source>
        <dbReference type="Proteomes" id="UP000317650"/>
    </source>
</evidence>
<reference evidence="8 9" key="1">
    <citation type="journal article" date="2019" name="Nat. Plants">
        <title>Genome sequencing of Musa balbisiana reveals subgenome evolution and function divergence in polyploid bananas.</title>
        <authorList>
            <person name="Yao X."/>
        </authorList>
    </citation>
    <scope>NUCLEOTIDE SEQUENCE [LARGE SCALE GENOMIC DNA]</scope>
    <source>
        <strain evidence="9">cv. DH-PKW</strain>
        <tissue evidence="8">Leaves</tissue>
    </source>
</reference>
<evidence type="ECO:0000256" key="1">
    <source>
        <dbReference type="ARBA" id="ARBA00004141"/>
    </source>
</evidence>
<keyword evidence="9" id="KW-1185">Reference proteome</keyword>
<feature type="transmembrane region" description="Helical" evidence="7">
    <location>
        <begin position="356"/>
        <end position="380"/>
    </location>
</feature>
<dbReference type="Pfam" id="PF00854">
    <property type="entry name" value="PTR2"/>
    <property type="match status" value="1"/>
</dbReference>
<proteinExistence type="inferred from homology"/>